<dbReference type="Pfam" id="PF01351">
    <property type="entry name" value="RNase_HII"/>
    <property type="match status" value="1"/>
</dbReference>
<comment type="catalytic activity">
    <reaction evidence="1 14 15 16">
        <text>Endonucleolytic cleavage to 5'-phosphomonoester.</text>
        <dbReference type="EC" id="3.1.26.4"/>
    </reaction>
</comment>
<comment type="similarity">
    <text evidence="5 14 16">Belongs to the RNase HII family.</text>
</comment>
<dbReference type="SUPFAM" id="SSF53098">
    <property type="entry name" value="Ribonuclease H-like"/>
    <property type="match status" value="1"/>
</dbReference>
<organism evidence="18">
    <name type="scientific">Leptolyngbya boryana CZ1</name>
    <dbReference type="NCBI Taxonomy" id="3060204"/>
    <lineage>
        <taxon>Bacteria</taxon>
        <taxon>Bacillati</taxon>
        <taxon>Cyanobacteriota</taxon>
        <taxon>Cyanophyceae</taxon>
        <taxon>Leptolyngbyales</taxon>
        <taxon>Leptolyngbyaceae</taxon>
        <taxon>Leptolyngbya group</taxon>
        <taxon>Leptolyngbya</taxon>
    </lineage>
</organism>
<proteinExistence type="inferred from homology"/>
<gene>
    <name evidence="14" type="primary">rnhB</name>
    <name evidence="18" type="ORF">Q2T42_22795</name>
</gene>
<dbReference type="EC" id="3.1.26.4" evidence="6 14"/>
<dbReference type="PANTHER" id="PTHR10954">
    <property type="entry name" value="RIBONUCLEASE H2 SUBUNIT A"/>
    <property type="match status" value="1"/>
</dbReference>
<evidence type="ECO:0000256" key="7">
    <source>
        <dbReference type="ARBA" id="ARBA00019179"/>
    </source>
</evidence>
<evidence type="ECO:0000256" key="8">
    <source>
        <dbReference type="ARBA" id="ARBA00022490"/>
    </source>
</evidence>
<dbReference type="AlphaFoldDB" id="A0AA96X322"/>
<evidence type="ECO:0000256" key="11">
    <source>
        <dbReference type="ARBA" id="ARBA00022759"/>
    </source>
</evidence>
<dbReference type="RefSeq" id="WP_316426640.1">
    <property type="nucleotide sequence ID" value="NZ_CP130144.1"/>
</dbReference>
<evidence type="ECO:0000259" key="17">
    <source>
        <dbReference type="PROSITE" id="PS51975"/>
    </source>
</evidence>
<dbReference type="GO" id="GO:0030145">
    <property type="term" value="F:manganese ion binding"/>
    <property type="evidence" value="ECO:0007669"/>
    <property type="project" value="UniProtKB-UniRule"/>
</dbReference>
<dbReference type="GO" id="GO:0043137">
    <property type="term" value="P:DNA replication, removal of RNA primer"/>
    <property type="evidence" value="ECO:0007669"/>
    <property type="project" value="TreeGrafter"/>
</dbReference>
<dbReference type="InterPro" id="IPR012337">
    <property type="entry name" value="RNaseH-like_sf"/>
</dbReference>
<evidence type="ECO:0000256" key="15">
    <source>
        <dbReference type="PROSITE-ProRule" id="PRU01319"/>
    </source>
</evidence>
<feature type="binding site" evidence="14 15">
    <location>
        <position position="26"/>
    </location>
    <ligand>
        <name>a divalent metal cation</name>
        <dbReference type="ChEBI" id="CHEBI:60240"/>
    </ligand>
</feature>
<evidence type="ECO:0000256" key="4">
    <source>
        <dbReference type="ARBA" id="ARBA00004496"/>
    </source>
</evidence>
<evidence type="ECO:0000256" key="14">
    <source>
        <dbReference type="HAMAP-Rule" id="MF_00052"/>
    </source>
</evidence>
<dbReference type="PANTHER" id="PTHR10954:SF18">
    <property type="entry name" value="RIBONUCLEASE HII"/>
    <property type="match status" value="1"/>
</dbReference>
<evidence type="ECO:0000256" key="3">
    <source>
        <dbReference type="ARBA" id="ARBA00004065"/>
    </source>
</evidence>
<keyword evidence="8 14" id="KW-0963">Cytoplasm</keyword>
<evidence type="ECO:0000256" key="13">
    <source>
        <dbReference type="ARBA" id="ARBA00023211"/>
    </source>
</evidence>
<dbReference type="GO" id="GO:0005737">
    <property type="term" value="C:cytoplasm"/>
    <property type="evidence" value="ECO:0007669"/>
    <property type="project" value="UniProtKB-SubCell"/>
</dbReference>
<dbReference type="InterPro" id="IPR036397">
    <property type="entry name" value="RNaseH_sf"/>
</dbReference>
<feature type="domain" description="RNase H type-2" evidence="17">
    <location>
        <begin position="19"/>
        <end position="209"/>
    </location>
</feature>
<evidence type="ECO:0000256" key="10">
    <source>
        <dbReference type="ARBA" id="ARBA00022723"/>
    </source>
</evidence>
<reference evidence="18" key="1">
    <citation type="journal article" date="2023" name="Plants (Basel)">
        <title>Genomic Analysis of Leptolyngbya boryana CZ1 Reveals Efficient Carbon Fixation Modules.</title>
        <authorList>
            <person name="Bai X."/>
            <person name="Wang H."/>
            <person name="Cheng W."/>
            <person name="Wang J."/>
            <person name="Ma M."/>
            <person name="Hu H."/>
            <person name="Song Z."/>
            <person name="Ma H."/>
            <person name="Fan Y."/>
            <person name="Du C."/>
            <person name="Xu J."/>
        </authorList>
    </citation>
    <scope>NUCLEOTIDE SEQUENCE</scope>
    <source>
        <strain evidence="18">CZ1</strain>
    </source>
</reference>
<dbReference type="PROSITE" id="PS51975">
    <property type="entry name" value="RNASE_H_2"/>
    <property type="match status" value="1"/>
</dbReference>
<dbReference type="InterPro" id="IPR022898">
    <property type="entry name" value="RNase_HII"/>
</dbReference>
<dbReference type="GO" id="GO:0032299">
    <property type="term" value="C:ribonuclease H2 complex"/>
    <property type="evidence" value="ECO:0007669"/>
    <property type="project" value="TreeGrafter"/>
</dbReference>
<evidence type="ECO:0000256" key="16">
    <source>
        <dbReference type="RuleBase" id="RU003515"/>
    </source>
</evidence>
<dbReference type="Gene3D" id="3.30.420.10">
    <property type="entry name" value="Ribonuclease H-like superfamily/Ribonuclease H"/>
    <property type="match status" value="1"/>
</dbReference>
<keyword evidence="13 14" id="KW-0464">Manganese</keyword>
<evidence type="ECO:0000256" key="12">
    <source>
        <dbReference type="ARBA" id="ARBA00022801"/>
    </source>
</evidence>
<keyword evidence="9 14" id="KW-0540">Nuclease</keyword>
<evidence type="ECO:0000256" key="5">
    <source>
        <dbReference type="ARBA" id="ARBA00007383"/>
    </source>
</evidence>
<reference evidence="18" key="2">
    <citation type="submission" date="2023-07" db="EMBL/GenBank/DDBJ databases">
        <authorList>
            <person name="Bai X.-H."/>
            <person name="Wang H.-H."/>
            <person name="Wang J."/>
            <person name="Ma M.-Y."/>
            <person name="Hu H.-H."/>
            <person name="Song Z.-L."/>
            <person name="Ma H.-G."/>
            <person name="Fan Y."/>
            <person name="Du C.-Y."/>
            <person name="Xu J.-C."/>
        </authorList>
    </citation>
    <scope>NUCLEOTIDE SEQUENCE</scope>
    <source>
        <strain evidence="18">CZ1</strain>
    </source>
</reference>
<dbReference type="HAMAP" id="MF_00052_B">
    <property type="entry name" value="RNase_HII_B"/>
    <property type="match status" value="1"/>
</dbReference>
<dbReference type="GO" id="GO:0003723">
    <property type="term" value="F:RNA binding"/>
    <property type="evidence" value="ECO:0007669"/>
    <property type="project" value="UniProtKB-UniRule"/>
</dbReference>
<dbReference type="GO" id="GO:0004523">
    <property type="term" value="F:RNA-DNA hybrid ribonuclease activity"/>
    <property type="evidence" value="ECO:0007669"/>
    <property type="project" value="UniProtKB-UniRule"/>
</dbReference>
<dbReference type="EMBL" id="CP130144">
    <property type="protein sequence ID" value="WNZ44630.1"/>
    <property type="molecule type" value="Genomic_DNA"/>
</dbReference>
<dbReference type="NCBIfam" id="NF000595">
    <property type="entry name" value="PRK00015.1-3"/>
    <property type="match status" value="1"/>
</dbReference>
<comment type="cofactor">
    <cofactor evidence="14 15">
        <name>Mn(2+)</name>
        <dbReference type="ChEBI" id="CHEBI:29035"/>
    </cofactor>
    <cofactor evidence="14 15">
        <name>Mg(2+)</name>
        <dbReference type="ChEBI" id="CHEBI:18420"/>
    </cofactor>
    <text evidence="14 15">Manganese or magnesium. Binds 1 divalent metal ion per monomer in the absence of substrate. May bind a second metal ion after substrate binding.</text>
</comment>
<evidence type="ECO:0000256" key="6">
    <source>
        <dbReference type="ARBA" id="ARBA00012180"/>
    </source>
</evidence>
<accession>A0AA96X322</accession>
<comment type="cofactor">
    <cofactor evidence="2">
        <name>Mg(2+)</name>
        <dbReference type="ChEBI" id="CHEBI:18420"/>
    </cofactor>
</comment>
<dbReference type="GO" id="GO:0006298">
    <property type="term" value="P:mismatch repair"/>
    <property type="evidence" value="ECO:0007669"/>
    <property type="project" value="TreeGrafter"/>
</dbReference>
<dbReference type="InterPro" id="IPR001352">
    <property type="entry name" value="RNase_HII/HIII"/>
</dbReference>
<dbReference type="InterPro" id="IPR024567">
    <property type="entry name" value="RNase_HII/HIII_dom"/>
</dbReference>
<feature type="binding site" evidence="14 15">
    <location>
        <position position="117"/>
    </location>
    <ligand>
        <name>a divalent metal cation</name>
        <dbReference type="ChEBI" id="CHEBI:60240"/>
    </ligand>
</feature>
<keyword evidence="10 14" id="KW-0479">Metal-binding</keyword>
<evidence type="ECO:0000256" key="1">
    <source>
        <dbReference type="ARBA" id="ARBA00000077"/>
    </source>
</evidence>
<evidence type="ECO:0000256" key="2">
    <source>
        <dbReference type="ARBA" id="ARBA00001946"/>
    </source>
</evidence>
<keyword evidence="12 14" id="KW-0378">Hydrolase</keyword>
<dbReference type="CDD" id="cd07182">
    <property type="entry name" value="RNase_HII_bacteria_HII_like"/>
    <property type="match status" value="1"/>
</dbReference>
<evidence type="ECO:0000313" key="18">
    <source>
        <dbReference type="EMBL" id="WNZ44630.1"/>
    </source>
</evidence>
<protein>
    <recommendedName>
        <fullName evidence="7 14">Ribonuclease HII</fullName>
        <shortName evidence="14">RNase HII</shortName>
        <ecNumber evidence="6 14">3.1.26.4</ecNumber>
    </recommendedName>
</protein>
<comment type="subcellular location">
    <subcellularLocation>
        <location evidence="4 14">Cytoplasm</location>
    </subcellularLocation>
</comment>
<feature type="binding site" evidence="14 15">
    <location>
        <position position="25"/>
    </location>
    <ligand>
        <name>a divalent metal cation</name>
        <dbReference type="ChEBI" id="CHEBI:60240"/>
    </ligand>
</feature>
<evidence type="ECO:0000256" key="9">
    <source>
        <dbReference type="ARBA" id="ARBA00022722"/>
    </source>
</evidence>
<keyword evidence="11 14" id="KW-0255">Endonuclease</keyword>
<name>A0AA96X322_LEPBY</name>
<comment type="function">
    <text evidence="3 14 16">Endonuclease that specifically degrades the RNA of RNA-DNA hybrids.</text>
</comment>
<sequence>MPQNPTLEIEQSLWKQGLLRIAGVDEAGLGCLAGPIVAATVLLPVHCEMIAGVRDSKLLSASQRERLFDQVKSNAIAIGVGIATVREIEQINVLRASYLAMQRALSRVAPYDHALIDGRPIRQTDLGSHTAIIDGDATCYAIASASIIAKVRRDRFMRRLAQRYPGYGWEKNAGYGTKQHLAAIQSLGITPYHRKTYAPVQKVIQQFELNLEA</sequence>